<dbReference type="Proteomes" id="UP000050525">
    <property type="component" value="Unassembled WGS sequence"/>
</dbReference>
<evidence type="ECO:0000313" key="2">
    <source>
        <dbReference type="Proteomes" id="UP000050525"/>
    </source>
</evidence>
<keyword evidence="2" id="KW-1185">Reference proteome</keyword>
<gene>
    <name evidence="1" type="ORF">Y1Q_0004629</name>
</gene>
<name>A0A151MHN1_ALLMI</name>
<protein>
    <submittedName>
        <fullName evidence="1">Uncharacterized protein</fullName>
    </submittedName>
</protein>
<organism evidence="1 2">
    <name type="scientific">Alligator mississippiensis</name>
    <name type="common">American alligator</name>
    <dbReference type="NCBI Taxonomy" id="8496"/>
    <lineage>
        <taxon>Eukaryota</taxon>
        <taxon>Metazoa</taxon>
        <taxon>Chordata</taxon>
        <taxon>Craniata</taxon>
        <taxon>Vertebrata</taxon>
        <taxon>Euteleostomi</taxon>
        <taxon>Archelosauria</taxon>
        <taxon>Archosauria</taxon>
        <taxon>Crocodylia</taxon>
        <taxon>Alligatoridae</taxon>
        <taxon>Alligatorinae</taxon>
        <taxon>Alligator</taxon>
    </lineage>
</organism>
<dbReference type="EMBL" id="AKHW03006155">
    <property type="protein sequence ID" value="KYO24046.1"/>
    <property type="molecule type" value="Genomic_DNA"/>
</dbReference>
<comment type="caution">
    <text evidence="1">The sequence shown here is derived from an EMBL/GenBank/DDBJ whole genome shotgun (WGS) entry which is preliminary data.</text>
</comment>
<evidence type="ECO:0000313" key="1">
    <source>
        <dbReference type="EMBL" id="KYO24046.1"/>
    </source>
</evidence>
<proteinExistence type="predicted"/>
<sequence length="117" mass="12960">MFLQTGRIVTQTGSHMALKQQPGIIPELASWKVLMPSVIYKNKRIPLSMEKCGENRRKLGETKSQGSEDSCLQGVKAPYFKGLQTGQMEELNGELTDTSTPASCKSLIVLLVWQTDC</sequence>
<dbReference type="AlphaFoldDB" id="A0A151MHN1"/>
<reference evidence="1 2" key="1">
    <citation type="journal article" date="2012" name="Genome Biol.">
        <title>Sequencing three crocodilian genomes to illuminate the evolution of archosaurs and amniotes.</title>
        <authorList>
            <person name="St John J.A."/>
            <person name="Braun E.L."/>
            <person name="Isberg S.R."/>
            <person name="Miles L.G."/>
            <person name="Chong A.Y."/>
            <person name="Gongora J."/>
            <person name="Dalzell P."/>
            <person name="Moran C."/>
            <person name="Bed'hom B."/>
            <person name="Abzhanov A."/>
            <person name="Burgess S.C."/>
            <person name="Cooksey A.M."/>
            <person name="Castoe T.A."/>
            <person name="Crawford N.G."/>
            <person name="Densmore L.D."/>
            <person name="Drew J.C."/>
            <person name="Edwards S.V."/>
            <person name="Faircloth B.C."/>
            <person name="Fujita M.K."/>
            <person name="Greenwold M.J."/>
            <person name="Hoffmann F.G."/>
            <person name="Howard J.M."/>
            <person name="Iguchi T."/>
            <person name="Janes D.E."/>
            <person name="Khan S.Y."/>
            <person name="Kohno S."/>
            <person name="de Koning A.J."/>
            <person name="Lance S.L."/>
            <person name="McCarthy F.M."/>
            <person name="McCormack J.E."/>
            <person name="Merchant M.E."/>
            <person name="Peterson D.G."/>
            <person name="Pollock D.D."/>
            <person name="Pourmand N."/>
            <person name="Raney B.J."/>
            <person name="Roessler K.A."/>
            <person name="Sanford J.R."/>
            <person name="Sawyer R.H."/>
            <person name="Schmidt C.J."/>
            <person name="Triplett E.W."/>
            <person name="Tuberville T.D."/>
            <person name="Venegas-Anaya M."/>
            <person name="Howard J.T."/>
            <person name="Jarvis E.D."/>
            <person name="Guillette L.J.Jr."/>
            <person name="Glenn T.C."/>
            <person name="Green R.E."/>
            <person name="Ray D.A."/>
        </authorList>
    </citation>
    <scope>NUCLEOTIDE SEQUENCE [LARGE SCALE GENOMIC DNA]</scope>
    <source>
        <strain evidence="1">KSC_2009_1</strain>
    </source>
</reference>
<accession>A0A151MHN1</accession>